<dbReference type="SUPFAM" id="SSF51735">
    <property type="entry name" value="NAD(P)-binding Rossmann-fold domains"/>
    <property type="match status" value="1"/>
</dbReference>
<dbReference type="PANTHER" id="PTHR42901:SF1">
    <property type="entry name" value="ALCOHOL DEHYDROGENASE"/>
    <property type="match status" value="1"/>
</dbReference>
<gene>
    <name evidence="5" type="ORF">YALI0_C07414g</name>
</gene>
<dbReference type="FunCoup" id="Q6CCQ8">
    <property type="interactions" value="573"/>
</dbReference>
<evidence type="ECO:0000256" key="1">
    <source>
        <dbReference type="ARBA" id="ARBA00006484"/>
    </source>
</evidence>
<dbReference type="AlphaFoldDB" id="Q6CCQ8"/>
<evidence type="ECO:0000256" key="2">
    <source>
        <dbReference type="ARBA" id="ARBA00022857"/>
    </source>
</evidence>
<evidence type="ECO:0000256" key="3">
    <source>
        <dbReference type="ARBA" id="ARBA00023002"/>
    </source>
</evidence>
<reference evidence="5 6" key="1">
    <citation type="journal article" date="2004" name="Nature">
        <title>Genome evolution in yeasts.</title>
        <authorList>
            <consortium name="Genolevures"/>
            <person name="Dujon B."/>
            <person name="Sherman D."/>
            <person name="Fischer G."/>
            <person name="Durrens P."/>
            <person name="Casaregola S."/>
            <person name="Lafontaine I."/>
            <person name="de Montigny J."/>
            <person name="Marck C."/>
            <person name="Neuveglise C."/>
            <person name="Talla E."/>
            <person name="Goffard N."/>
            <person name="Frangeul L."/>
            <person name="Aigle M."/>
            <person name="Anthouard V."/>
            <person name="Babour A."/>
            <person name="Barbe V."/>
            <person name="Barnay S."/>
            <person name="Blanchin S."/>
            <person name="Beckerich J.M."/>
            <person name="Beyne E."/>
            <person name="Bleykasten C."/>
            <person name="Boisrame A."/>
            <person name="Boyer J."/>
            <person name="Cattolico L."/>
            <person name="Confanioleri F."/>
            <person name="de Daruvar A."/>
            <person name="Despons L."/>
            <person name="Fabre E."/>
            <person name="Fairhead C."/>
            <person name="Ferry-Dumazet H."/>
            <person name="Groppi A."/>
            <person name="Hantraye F."/>
            <person name="Hennequin C."/>
            <person name="Jauniaux N."/>
            <person name="Joyet P."/>
            <person name="Kachouri R."/>
            <person name="Kerrest A."/>
            <person name="Koszul R."/>
            <person name="Lemaire M."/>
            <person name="Lesur I."/>
            <person name="Ma L."/>
            <person name="Muller H."/>
            <person name="Nicaud J.M."/>
            <person name="Nikolski M."/>
            <person name="Oztas S."/>
            <person name="Ozier-Kalogeropoulos O."/>
            <person name="Pellenz S."/>
            <person name="Potier S."/>
            <person name="Richard G.F."/>
            <person name="Straub M.L."/>
            <person name="Suleau A."/>
            <person name="Swennene D."/>
            <person name="Tekaia F."/>
            <person name="Wesolowski-Louvel M."/>
            <person name="Westhof E."/>
            <person name="Wirth B."/>
            <person name="Zeniou-Meyer M."/>
            <person name="Zivanovic I."/>
            <person name="Bolotin-Fukuhara M."/>
            <person name="Thierry A."/>
            <person name="Bouchier C."/>
            <person name="Caudron B."/>
            <person name="Scarpelli C."/>
            <person name="Gaillardin C."/>
            <person name="Weissenbach J."/>
            <person name="Wincker P."/>
            <person name="Souciet J.L."/>
        </authorList>
    </citation>
    <scope>NUCLEOTIDE SEQUENCE [LARGE SCALE GENOMIC DNA]</scope>
    <source>
        <strain evidence="6">CLIB 122 / E 150</strain>
    </source>
</reference>
<comment type="similarity">
    <text evidence="1 4">Belongs to the short-chain dehydrogenases/reductases (SDR) family.</text>
</comment>
<sequence length="268" mass="29336">MSFGDKAAARLAGKTVFVTGASSGIGQATVLALAEAAKGDLKFVLAARRTDRLDELKKKLETDYKGIQVLPFKLDVSKVEETENIVSKLPKEFSEVDVLINNAGMVHGTEKVGSINQNDIEIMFHTNVLGLISVTQQFVGEMRKRNKGDIVNIGSIAGREPYVGGGIYCATKAAVRSFTETLRKENIDTRIRVIEVDPGAVETEFSVVRFRGDKSKADAVYAGTEPLVADDIAEFITYTLTRRENVVIADTLIFPNHQASPTHVYRKN</sequence>
<dbReference type="GO" id="GO:0031132">
    <property type="term" value="F:serine 3-dehydrogenase activity"/>
    <property type="evidence" value="ECO:0007669"/>
    <property type="project" value="EnsemblFungi"/>
</dbReference>
<dbReference type="PROSITE" id="PS00061">
    <property type="entry name" value="ADH_SHORT"/>
    <property type="match status" value="1"/>
</dbReference>
<keyword evidence="3" id="KW-0560">Oxidoreductase</keyword>
<dbReference type="FunFam" id="3.40.50.720:FF:000047">
    <property type="entry name" value="NADP-dependent L-serine/L-allo-threonine dehydrogenase"/>
    <property type="match status" value="1"/>
</dbReference>
<dbReference type="InParanoid" id="Q6CCQ8"/>
<dbReference type="HOGENOM" id="CLU_010194_2_10_1"/>
<dbReference type="OrthoDB" id="6251714at2759"/>
<dbReference type="PANTHER" id="PTHR42901">
    <property type="entry name" value="ALCOHOL DEHYDROGENASE"/>
    <property type="match status" value="1"/>
</dbReference>
<dbReference type="GO" id="GO:0016491">
    <property type="term" value="F:oxidoreductase activity"/>
    <property type="evidence" value="ECO:0000318"/>
    <property type="project" value="GO_Central"/>
</dbReference>
<dbReference type="InterPro" id="IPR036291">
    <property type="entry name" value="NAD(P)-bd_dom_sf"/>
</dbReference>
<keyword evidence="6" id="KW-1185">Reference proteome</keyword>
<dbReference type="InterPro" id="IPR020904">
    <property type="entry name" value="Sc_DH/Rdtase_CS"/>
</dbReference>
<dbReference type="PRINTS" id="PR00081">
    <property type="entry name" value="GDHRDH"/>
</dbReference>
<evidence type="ECO:0000256" key="4">
    <source>
        <dbReference type="RuleBase" id="RU000363"/>
    </source>
</evidence>
<protein>
    <submittedName>
        <fullName evidence="5">YALI0C07414p</fullName>
    </submittedName>
</protein>
<dbReference type="GO" id="GO:0052588">
    <property type="term" value="F:diacetyl reductase ((S)-acetoin forming) (NAD+) activity"/>
    <property type="evidence" value="ECO:0007669"/>
    <property type="project" value="EnsemblFungi"/>
</dbReference>
<evidence type="ECO:0000313" key="5">
    <source>
        <dbReference type="EMBL" id="CAG81857.1"/>
    </source>
</evidence>
<dbReference type="STRING" id="284591.Q6CCQ8"/>
<dbReference type="EMBL" id="CR382129">
    <property type="protein sequence ID" value="CAG81857.1"/>
    <property type="molecule type" value="Genomic_DNA"/>
</dbReference>
<organism evidence="5 6">
    <name type="scientific">Yarrowia lipolytica (strain CLIB 122 / E 150)</name>
    <name type="common">Yeast</name>
    <name type="synonym">Candida lipolytica</name>
    <dbReference type="NCBI Taxonomy" id="284591"/>
    <lineage>
        <taxon>Eukaryota</taxon>
        <taxon>Fungi</taxon>
        <taxon>Dikarya</taxon>
        <taxon>Ascomycota</taxon>
        <taxon>Saccharomycotina</taxon>
        <taxon>Dipodascomycetes</taxon>
        <taxon>Dipodascales</taxon>
        <taxon>Dipodascales incertae sedis</taxon>
        <taxon>Yarrowia</taxon>
    </lineage>
</organism>
<keyword evidence="2" id="KW-0521">NADP</keyword>
<accession>Q6CCQ8</accession>
<dbReference type="Proteomes" id="UP000001300">
    <property type="component" value="Chromosome C"/>
</dbReference>
<dbReference type="VEuPathDB" id="FungiDB:YALI0_C07414g"/>
<dbReference type="GO" id="GO:0045149">
    <property type="term" value="P:acetoin metabolic process"/>
    <property type="evidence" value="ECO:0007669"/>
    <property type="project" value="EnsemblFungi"/>
</dbReference>
<dbReference type="Gene3D" id="3.40.50.720">
    <property type="entry name" value="NAD(P)-binding Rossmann-like Domain"/>
    <property type="match status" value="1"/>
</dbReference>
<dbReference type="InterPro" id="IPR002347">
    <property type="entry name" value="SDR_fam"/>
</dbReference>
<evidence type="ECO:0000313" key="6">
    <source>
        <dbReference type="Proteomes" id="UP000001300"/>
    </source>
</evidence>
<dbReference type="GO" id="GO:0004090">
    <property type="term" value="F:carbonyl reductase (NADPH) activity"/>
    <property type="evidence" value="ECO:0007669"/>
    <property type="project" value="EnsemblFungi"/>
</dbReference>
<dbReference type="Pfam" id="PF00106">
    <property type="entry name" value="adh_short"/>
    <property type="match status" value="1"/>
</dbReference>
<proteinExistence type="inferred from homology"/>
<name>Q6CCQ8_YARLI</name>
<dbReference type="OMA" id="WRWMWET"/>
<dbReference type="PRINTS" id="PR00080">
    <property type="entry name" value="SDRFAMILY"/>
</dbReference>
<dbReference type="KEGG" id="yli:2910028"/>